<proteinExistence type="predicted"/>
<keyword evidence="3" id="KW-1185">Reference proteome</keyword>
<dbReference type="InterPro" id="IPR058913">
    <property type="entry name" value="Integrase_dom_put"/>
</dbReference>
<dbReference type="EMBL" id="JABBWD010000006">
    <property type="protein sequence ID" value="KAG1781369.1"/>
    <property type="molecule type" value="Genomic_DNA"/>
</dbReference>
<accession>A0A9P7A2R0</accession>
<dbReference type="AlphaFoldDB" id="A0A9P7A2R0"/>
<organism evidence="2 3">
    <name type="scientific">Suillus placidus</name>
    <dbReference type="NCBI Taxonomy" id="48579"/>
    <lineage>
        <taxon>Eukaryota</taxon>
        <taxon>Fungi</taxon>
        <taxon>Dikarya</taxon>
        <taxon>Basidiomycota</taxon>
        <taxon>Agaricomycotina</taxon>
        <taxon>Agaricomycetes</taxon>
        <taxon>Agaricomycetidae</taxon>
        <taxon>Boletales</taxon>
        <taxon>Suillineae</taxon>
        <taxon>Suillaceae</taxon>
        <taxon>Suillus</taxon>
    </lineage>
</organism>
<reference evidence="2" key="1">
    <citation type="journal article" date="2020" name="New Phytol.">
        <title>Comparative genomics reveals dynamic genome evolution in host specialist ectomycorrhizal fungi.</title>
        <authorList>
            <person name="Lofgren L.A."/>
            <person name="Nguyen N.H."/>
            <person name="Vilgalys R."/>
            <person name="Ruytinx J."/>
            <person name="Liao H.L."/>
            <person name="Branco S."/>
            <person name="Kuo A."/>
            <person name="LaButti K."/>
            <person name="Lipzen A."/>
            <person name="Andreopoulos W."/>
            <person name="Pangilinan J."/>
            <person name="Riley R."/>
            <person name="Hundley H."/>
            <person name="Na H."/>
            <person name="Barry K."/>
            <person name="Grigoriev I.V."/>
            <person name="Stajich J.E."/>
            <person name="Kennedy P.G."/>
        </authorList>
    </citation>
    <scope>NUCLEOTIDE SEQUENCE</scope>
    <source>
        <strain evidence="2">DOB743</strain>
    </source>
</reference>
<name>A0A9P7A2R0_9AGAM</name>
<comment type="caution">
    <text evidence="2">The sequence shown here is derived from an EMBL/GenBank/DDBJ whole genome shotgun (WGS) entry which is preliminary data.</text>
</comment>
<feature type="domain" description="Integrase core" evidence="1">
    <location>
        <begin position="119"/>
        <end position="302"/>
    </location>
</feature>
<protein>
    <recommendedName>
        <fullName evidence="1">Integrase core domain-containing protein</fullName>
    </recommendedName>
</protein>
<dbReference type="OrthoDB" id="5392716at2759"/>
<evidence type="ECO:0000259" key="1">
    <source>
        <dbReference type="Pfam" id="PF24764"/>
    </source>
</evidence>
<dbReference type="PANTHER" id="PTHR46177:SF1">
    <property type="entry name" value="INTEGRASE CATALYTIC DOMAIN-CONTAINING PROTEIN"/>
    <property type="match status" value="1"/>
</dbReference>
<gene>
    <name evidence="2" type="ORF">EV702DRAFT_1177575</name>
</gene>
<dbReference type="Proteomes" id="UP000714275">
    <property type="component" value="Unassembled WGS sequence"/>
</dbReference>
<sequence length="386" mass="44193">MQLSQISALKGDQKVADLLHEYHRWNISDQKLTSKLLQAEHGIKMSEATVARCRRELGLFGSRVMAAKLPDVTKRQLVLDQLANDPRGCRGPRIVKELIVNQTGIMLPRKKLSQKPLVVLGPHHEWSGDGHDKLMQIGFLIWGICDVWSGKWLSIWVLPNNHLKNVIAYLYLSLCHQLGGMLNCCMPIQTTTDCGSETTKIYGFANALREHFSPHLSLDELPAHKFLKSVHNTTIERGWLHLRLQWGDNVKVFWEAGSSIYNEMDPRQYELVQWLWPKLIQQELNQLQEQFNNHRVRKESAKNHPSGVSPNVAFALYADYQAENCLQVVDCETVKQLMDSIGGEDLIRFVSIEYENHAETVFANLGFKVLSFHNMWNIFSAMLSLI</sequence>
<evidence type="ECO:0000313" key="2">
    <source>
        <dbReference type="EMBL" id="KAG1781369.1"/>
    </source>
</evidence>
<evidence type="ECO:0000313" key="3">
    <source>
        <dbReference type="Proteomes" id="UP000714275"/>
    </source>
</evidence>
<dbReference type="Pfam" id="PF24764">
    <property type="entry name" value="rva_4"/>
    <property type="match status" value="1"/>
</dbReference>
<dbReference type="PANTHER" id="PTHR46177">
    <property type="entry name" value="INTEGRASE CATALYTIC DOMAIN-CONTAINING PROTEIN"/>
    <property type="match status" value="1"/>
</dbReference>